<dbReference type="AlphaFoldDB" id="A0A7J5XJR9"/>
<evidence type="ECO:0000256" key="5">
    <source>
        <dbReference type="ARBA" id="ARBA00023125"/>
    </source>
</evidence>
<feature type="compositionally biased region" description="Pro residues" evidence="8">
    <location>
        <begin position="359"/>
        <end position="385"/>
    </location>
</feature>
<proteinExistence type="predicted"/>
<keyword evidence="11" id="KW-1185">Reference proteome</keyword>
<dbReference type="InterPro" id="IPR036910">
    <property type="entry name" value="HMG_box_dom_sf"/>
</dbReference>
<sequence>MDPDSALTVSDVVSHFGELSDSGPPDSVVVPGNAVVEGDDPSFASTFVNAPSQGLEHLSLGLVPGHHRRPVGGHEPGPAGSNQLTTIDQSELSAQLGLGLGGGSMLQHPPSPGNRQIDWKGGDRGEDRVTGWSRPPAVRTQPCYMSFPLYQSVLVESPVSLAVSPGVISLDPSMSESPLSAPTSIISPAVGRKGGAGGKKGKKKKDPNEPQKPVSAYALFFKDTQAAIKGQNPNATFGEVSKIVASMWDSLGEEQKQVYKRKNEAAKKDYLKALAEYRSGQISQSPIEVMDTSSSPPSPPPTASLSAAAMATAASSLAARNTRSQHYNPEENTITNICTSNIILDLPQVTTRSRTGATKPPPPRAPTPPLPNPPTAKPRASAPPPLQIKVVPKQPIIVTSAGESPSFSGLTEEMGQIGDDLMTEGEEGEEVAEEGPAVENKDWDLEYCSNEDVFMAWCAIRGQNSTTEMESLGVVNQSEGNALLGSSLEMGRSTETFSQTLNPIGSQFSSSSAVNIDVPLGDVQLTTIDVSDLRSQLGIGLGVWNINPQPQSHQNPLPDTASPNNSLQNDDTDDCPTSLLVESPVSSTVSPGVFSLDPSFSDSPLSAPISSITSIVGRKGGAGRKKGKKKKKKDPNEPRKPVSAYTLFFKDSRATIKGQNPKATFGEVSKIVASMWDSLQEEKRSSKEGLLEGADRVQSWTDFSASNHIDQTTKPQQYNPKENTITNICTSNIILDLPQVTTRSRTGAIKSQPPPFTTPLPNHPTITKIIIKQMKLPSGVVWMTAASPSQPPPHRIMKSNPLNLKVQQMMHVQAPPSLQAEPQVSSTILTPLQIKVVPTSKQPIFETSAGESPPLGLTVQVGKLAGEEVVEAEEDCNICVRSGCTNPAVESKDWDYEYCSNECVATHC</sequence>
<keyword evidence="4" id="KW-0597">Phosphoprotein</keyword>
<feature type="region of interest" description="Disordered" evidence="8">
    <location>
        <begin position="173"/>
        <end position="213"/>
    </location>
</feature>
<keyword evidence="6 7" id="KW-0539">Nucleus</keyword>
<evidence type="ECO:0000256" key="6">
    <source>
        <dbReference type="ARBA" id="ARBA00023242"/>
    </source>
</evidence>
<feature type="compositionally biased region" description="Basic residues" evidence="8">
    <location>
        <begin position="621"/>
        <end position="633"/>
    </location>
</feature>
<feature type="domain" description="HMG box" evidence="9">
    <location>
        <begin position="638"/>
        <end position="696"/>
    </location>
</feature>
<evidence type="ECO:0000256" key="7">
    <source>
        <dbReference type="PROSITE-ProRule" id="PRU00267"/>
    </source>
</evidence>
<name>A0A7J5XJR9_DISMA</name>
<dbReference type="SMART" id="SM00398">
    <property type="entry name" value="HMG"/>
    <property type="match status" value="2"/>
</dbReference>
<dbReference type="Gene3D" id="1.10.30.10">
    <property type="entry name" value="High mobility group box domain"/>
    <property type="match status" value="2"/>
</dbReference>
<feature type="region of interest" description="Disordered" evidence="8">
    <location>
        <begin position="96"/>
        <end position="134"/>
    </location>
</feature>
<keyword evidence="3" id="KW-0158">Chromosome</keyword>
<feature type="region of interest" description="Disordered" evidence="8">
    <location>
        <begin position="352"/>
        <end position="385"/>
    </location>
</feature>
<dbReference type="EMBL" id="JAAKFY010000023">
    <property type="protein sequence ID" value="KAF3837326.1"/>
    <property type="molecule type" value="Genomic_DNA"/>
</dbReference>
<gene>
    <name evidence="10" type="ORF">F7725_004790</name>
</gene>
<dbReference type="InterPro" id="IPR009071">
    <property type="entry name" value="HMG_box_dom"/>
</dbReference>
<dbReference type="PANTHER" id="PTHR45781:SF2">
    <property type="entry name" value="TOX HIGH MOBILITY GROUP BOX FAMILY MEMBER 4"/>
    <property type="match status" value="1"/>
</dbReference>
<dbReference type="Proteomes" id="UP000518266">
    <property type="component" value="Unassembled WGS sequence"/>
</dbReference>
<protein>
    <recommendedName>
        <fullName evidence="9">HMG box domain-containing protein</fullName>
    </recommendedName>
</protein>
<reference evidence="10 11" key="1">
    <citation type="submission" date="2020-03" db="EMBL/GenBank/DDBJ databases">
        <title>Dissostichus mawsoni Genome sequencing and assembly.</title>
        <authorList>
            <person name="Park H."/>
        </authorList>
    </citation>
    <scope>NUCLEOTIDE SEQUENCE [LARGE SCALE GENOMIC DNA]</scope>
    <source>
        <strain evidence="10">DM0001</strain>
        <tissue evidence="10">Muscle</tissue>
    </source>
</reference>
<feature type="region of interest" description="Disordered" evidence="8">
    <location>
        <begin position="616"/>
        <end position="642"/>
    </location>
</feature>
<dbReference type="GO" id="GO:0031490">
    <property type="term" value="F:chromatin DNA binding"/>
    <property type="evidence" value="ECO:0007669"/>
    <property type="project" value="TreeGrafter"/>
</dbReference>
<dbReference type="SUPFAM" id="SSF47095">
    <property type="entry name" value="HMG-box"/>
    <property type="match status" value="2"/>
</dbReference>
<dbReference type="GO" id="GO:0005694">
    <property type="term" value="C:chromosome"/>
    <property type="evidence" value="ECO:0007669"/>
    <property type="project" value="UniProtKB-SubCell"/>
</dbReference>
<evidence type="ECO:0000256" key="4">
    <source>
        <dbReference type="ARBA" id="ARBA00022553"/>
    </source>
</evidence>
<evidence type="ECO:0000259" key="9">
    <source>
        <dbReference type="PROSITE" id="PS50118"/>
    </source>
</evidence>
<dbReference type="GO" id="GO:0005634">
    <property type="term" value="C:nucleus"/>
    <property type="evidence" value="ECO:0007669"/>
    <property type="project" value="UniProtKB-SubCell"/>
</dbReference>
<dbReference type="PANTHER" id="PTHR45781">
    <property type="entry name" value="AGAP000281-PA"/>
    <property type="match status" value="1"/>
</dbReference>
<feature type="compositionally biased region" description="Basic and acidic residues" evidence="8">
    <location>
        <begin position="117"/>
        <end position="129"/>
    </location>
</feature>
<feature type="DNA-binding region" description="HMG box" evidence="7">
    <location>
        <begin position="638"/>
        <end position="696"/>
    </location>
</feature>
<feature type="region of interest" description="Disordered" evidence="8">
    <location>
        <begin position="287"/>
        <end position="309"/>
    </location>
</feature>
<feature type="compositionally biased region" description="Polar residues" evidence="8">
    <location>
        <begin position="548"/>
        <end position="569"/>
    </location>
</feature>
<comment type="caution">
    <text evidence="10">The sequence shown here is derived from an EMBL/GenBank/DDBJ whole genome shotgun (WGS) entry which is preliminary data.</text>
</comment>
<feature type="DNA-binding region" description="HMG box" evidence="7">
    <location>
        <begin position="210"/>
        <end position="278"/>
    </location>
</feature>
<feature type="region of interest" description="Disordered" evidence="8">
    <location>
        <begin position="548"/>
        <end position="589"/>
    </location>
</feature>
<dbReference type="InterPro" id="IPR051365">
    <property type="entry name" value="TOX_HMG-box_domain"/>
</dbReference>
<organism evidence="10 11">
    <name type="scientific">Dissostichus mawsoni</name>
    <name type="common">Antarctic cod</name>
    <dbReference type="NCBI Taxonomy" id="36200"/>
    <lineage>
        <taxon>Eukaryota</taxon>
        <taxon>Metazoa</taxon>
        <taxon>Chordata</taxon>
        <taxon>Craniata</taxon>
        <taxon>Vertebrata</taxon>
        <taxon>Euteleostomi</taxon>
        <taxon>Actinopterygii</taxon>
        <taxon>Neopterygii</taxon>
        <taxon>Teleostei</taxon>
        <taxon>Neoteleostei</taxon>
        <taxon>Acanthomorphata</taxon>
        <taxon>Eupercaria</taxon>
        <taxon>Perciformes</taxon>
        <taxon>Notothenioidei</taxon>
        <taxon>Nototheniidae</taxon>
        <taxon>Dissostichus</taxon>
    </lineage>
</organism>
<evidence type="ECO:0000313" key="10">
    <source>
        <dbReference type="EMBL" id="KAF3837326.1"/>
    </source>
</evidence>
<dbReference type="FunFam" id="1.10.30.10:FF:000005">
    <property type="entry name" value="TOX high mobility group box family member 3"/>
    <property type="match status" value="1"/>
</dbReference>
<feature type="compositionally biased region" description="Polar residues" evidence="8">
    <location>
        <begin position="173"/>
        <end position="186"/>
    </location>
</feature>
<evidence type="ECO:0000256" key="3">
    <source>
        <dbReference type="ARBA" id="ARBA00022454"/>
    </source>
</evidence>
<keyword evidence="5 7" id="KW-0238">DNA-binding</keyword>
<dbReference type="PROSITE" id="PS50118">
    <property type="entry name" value="HMG_BOX_2"/>
    <property type="match status" value="2"/>
</dbReference>
<dbReference type="OrthoDB" id="10027956at2759"/>
<evidence type="ECO:0000256" key="8">
    <source>
        <dbReference type="SAM" id="MobiDB-lite"/>
    </source>
</evidence>
<accession>A0A7J5XJR9</accession>
<feature type="domain" description="HMG box" evidence="9">
    <location>
        <begin position="210"/>
        <end position="278"/>
    </location>
</feature>
<dbReference type="CDD" id="cd21995">
    <property type="entry name" value="HMG-box_TOX-like"/>
    <property type="match status" value="1"/>
</dbReference>
<comment type="subcellular location">
    <subcellularLocation>
        <location evidence="2">Chromosome</location>
    </subcellularLocation>
    <subcellularLocation>
        <location evidence="1">Nucleus</location>
    </subcellularLocation>
</comment>
<dbReference type="GO" id="GO:0006357">
    <property type="term" value="P:regulation of transcription by RNA polymerase II"/>
    <property type="evidence" value="ECO:0007669"/>
    <property type="project" value="TreeGrafter"/>
</dbReference>
<feature type="non-terminal residue" evidence="10">
    <location>
        <position position="1"/>
    </location>
</feature>
<evidence type="ECO:0000256" key="2">
    <source>
        <dbReference type="ARBA" id="ARBA00004286"/>
    </source>
</evidence>
<dbReference type="Pfam" id="PF00505">
    <property type="entry name" value="HMG_box"/>
    <property type="match status" value="2"/>
</dbReference>
<evidence type="ECO:0000256" key="1">
    <source>
        <dbReference type="ARBA" id="ARBA00004123"/>
    </source>
</evidence>
<evidence type="ECO:0000313" key="11">
    <source>
        <dbReference type="Proteomes" id="UP000518266"/>
    </source>
</evidence>